<dbReference type="CDD" id="cd21112">
    <property type="entry name" value="alphaLP-like"/>
    <property type="match status" value="1"/>
</dbReference>
<feature type="chain" id="PRO_5039233420" evidence="1">
    <location>
        <begin position="30"/>
        <end position="444"/>
    </location>
</feature>
<dbReference type="Proteomes" id="UP000286208">
    <property type="component" value="Unassembled WGS sequence"/>
</dbReference>
<dbReference type="GO" id="GO:0008233">
    <property type="term" value="F:peptidase activity"/>
    <property type="evidence" value="ECO:0007669"/>
    <property type="project" value="UniProtKB-KW"/>
</dbReference>
<keyword evidence="2" id="KW-0378">Hydrolase</keyword>
<feature type="signal peptide" evidence="1">
    <location>
        <begin position="1"/>
        <end position="29"/>
    </location>
</feature>
<dbReference type="SUPFAM" id="SSF50494">
    <property type="entry name" value="Trypsin-like serine proteases"/>
    <property type="match status" value="1"/>
</dbReference>
<reference evidence="2 3" key="1">
    <citation type="submission" date="2018-11" db="EMBL/GenBank/DDBJ databases">
        <title>Rhodococcus spongicola sp. nov. and Rhodococcus xishaensis sp. nov. from marine sponges.</title>
        <authorList>
            <person name="Li L."/>
            <person name="Lin H.W."/>
        </authorList>
    </citation>
    <scope>NUCLEOTIDE SEQUENCE [LARGE SCALE GENOMIC DNA]</scope>
    <source>
        <strain evidence="2 3">CCTCC AB2014297</strain>
    </source>
</reference>
<evidence type="ECO:0000256" key="1">
    <source>
        <dbReference type="SAM" id="SignalP"/>
    </source>
</evidence>
<dbReference type="EMBL" id="RKLP01000005">
    <property type="protein sequence ID" value="RVW09308.1"/>
    <property type="molecule type" value="Genomic_DNA"/>
</dbReference>
<evidence type="ECO:0000313" key="2">
    <source>
        <dbReference type="EMBL" id="RVW09308.1"/>
    </source>
</evidence>
<dbReference type="AlphaFoldDB" id="A0A438BEA7"/>
<protein>
    <submittedName>
        <fullName evidence="2">Protease</fullName>
    </submittedName>
</protein>
<keyword evidence="2" id="KW-0645">Protease</keyword>
<keyword evidence="1" id="KW-0732">Signal</keyword>
<name>A0A438BEA7_9NOCA</name>
<dbReference type="RefSeq" id="WP_127916107.1">
    <property type="nucleotide sequence ID" value="NZ_RKLP01000005.1"/>
</dbReference>
<dbReference type="Gene3D" id="2.40.10.10">
    <property type="entry name" value="Trypsin-like serine proteases"/>
    <property type="match status" value="2"/>
</dbReference>
<keyword evidence="3" id="KW-1185">Reference proteome</keyword>
<organism evidence="2 3">
    <name type="scientific">Prescottella agglutinans</name>
    <dbReference type="NCBI Taxonomy" id="1644129"/>
    <lineage>
        <taxon>Bacteria</taxon>
        <taxon>Bacillati</taxon>
        <taxon>Actinomycetota</taxon>
        <taxon>Actinomycetes</taxon>
        <taxon>Mycobacteriales</taxon>
        <taxon>Nocardiaceae</taxon>
        <taxon>Prescottella</taxon>
    </lineage>
</organism>
<comment type="caution">
    <text evidence="2">The sequence shown here is derived from an EMBL/GenBank/DDBJ whole genome shotgun (WGS) entry which is preliminary data.</text>
</comment>
<sequence length="444" mass="45550">MRSSLARRAAVFGSTALLFLGPLTAVAQAEPAESPAVSESGVSDQAAHLPIELVEALQRDLKLSPDQYLERSELGQKLAEFAEIARVQFPDAFAGAWIDQSGTPIVGLAGHDRDAARAAVEQAGFTSKDVERSQNQLESARTALTDWIGTLPPEIGKLVRGVAIDITTNNVILRADDTAGDLFDLLPPFLQGAARLVLGPALAPLQPVAQGPESAYYAADAFLGGDPYAAVGGGMGLRCSLGFNATDGNGAPVNISAGHCDPNRTFAGTENASKAYAMVGEVSGPMIGTFEKTSLDGYDYSIIRPTSDSAPRFANNGIRVPGAAPLGITGTADPVVGAPVCKAGNTSGFNCGVVTATNQTVPVGQRVLTDGFATNLCALQGDSGGTIVTGTLALGISSASNVGDFGMCQVADFVGSVTGSTPELFATPINTILRQNPGLALRTS</sequence>
<proteinExistence type="predicted"/>
<dbReference type="Gene3D" id="3.30.300.50">
    <property type="match status" value="1"/>
</dbReference>
<dbReference type="InterPro" id="IPR043504">
    <property type="entry name" value="Peptidase_S1_PA_chymotrypsin"/>
</dbReference>
<accession>A0A438BEA7</accession>
<evidence type="ECO:0000313" key="3">
    <source>
        <dbReference type="Proteomes" id="UP000286208"/>
    </source>
</evidence>
<dbReference type="GO" id="GO:0006508">
    <property type="term" value="P:proteolysis"/>
    <property type="evidence" value="ECO:0007669"/>
    <property type="project" value="UniProtKB-KW"/>
</dbReference>
<gene>
    <name evidence="2" type="ORF">EGT67_10915</name>
</gene>
<dbReference type="InterPro" id="IPR009003">
    <property type="entry name" value="Peptidase_S1_PA"/>
</dbReference>
<dbReference type="InterPro" id="IPR035070">
    <property type="entry name" value="Streptogrisin_prodomain"/>
</dbReference>
<dbReference type="OrthoDB" id="4151186at2"/>